<dbReference type="Gene3D" id="3.30.900.10">
    <property type="entry name" value="HORMA domain"/>
    <property type="match status" value="1"/>
</dbReference>
<dbReference type="InterPro" id="IPR003511">
    <property type="entry name" value="HORMA_dom"/>
</dbReference>
<evidence type="ECO:0000313" key="4">
    <source>
        <dbReference type="EMBL" id="KAF3031237.1"/>
    </source>
</evidence>
<protein>
    <recommendedName>
        <fullName evidence="3">HORMA domain-containing protein</fullName>
    </recommendedName>
</protein>
<comment type="similarity">
    <text evidence="1">Belongs to the MAD2 family.</text>
</comment>
<feature type="compositionally biased region" description="Polar residues" evidence="2">
    <location>
        <begin position="130"/>
        <end position="139"/>
    </location>
</feature>
<dbReference type="AlphaFoldDB" id="A0A9P4WFW2"/>
<dbReference type="PROSITE" id="PS50815">
    <property type="entry name" value="HORMA"/>
    <property type="match status" value="1"/>
</dbReference>
<evidence type="ECO:0000259" key="3">
    <source>
        <dbReference type="PROSITE" id="PS50815"/>
    </source>
</evidence>
<dbReference type="OrthoDB" id="21254at2759"/>
<dbReference type="SUPFAM" id="SSF56019">
    <property type="entry name" value="The spindle assembly checkpoint protein mad2"/>
    <property type="match status" value="1"/>
</dbReference>
<keyword evidence="5" id="KW-1185">Reference proteome</keyword>
<dbReference type="PANTHER" id="PTHR11842">
    <property type="entry name" value="MITOTIC SPINDLE ASSEMBLY CHECKPOINT PROTEIN MAD2"/>
    <property type="match status" value="1"/>
</dbReference>
<sequence>MAGATYVETLDAFTDFVTAYVHTLLYLRSLYPRTSFVHSRFHNTSAYQSRHPLVCDWIRDAVNAVRAELLDGTVSRISIVIFHYGDGSESGSEERGTGDVQILERFMIDVPAIPVVDEDERNTVLERRSTPSSQVSVGTASLEPGGISGEDDGERCHVESGAGPTGADTSSRRNRSRKGSESNEPVLDIGVDTNLAEQMRAALILLAIRCAQLKPLPDKCSFIIATELKDDVDLEPSVGHPQAWISVQPSLPKTGREAFSHAKVEAVGADGSMQENNKLEDKRKRGEDLGALRFTPIRTVEAGTFKFETWIEERTGEVRCS</sequence>
<feature type="domain" description="HORMA" evidence="3">
    <location>
        <begin position="7"/>
        <end position="268"/>
    </location>
</feature>
<evidence type="ECO:0000256" key="1">
    <source>
        <dbReference type="ARBA" id="ARBA00010348"/>
    </source>
</evidence>
<reference evidence="4" key="1">
    <citation type="submission" date="2019-04" db="EMBL/GenBank/DDBJ databases">
        <title>Sequencing of skin fungus with MAO and IRED activity.</title>
        <authorList>
            <person name="Marsaioli A.J."/>
            <person name="Bonatto J.M.C."/>
            <person name="Reis Junior O."/>
        </authorList>
    </citation>
    <scope>NUCLEOTIDE SEQUENCE</scope>
    <source>
        <strain evidence="4">28M1</strain>
    </source>
</reference>
<dbReference type="Proteomes" id="UP000758155">
    <property type="component" value="Unassembled WGS sequence"/>
</dbReference>
<dbReference type="InterPro" id="IPR036570">
    <property type="entry name" value="HORMA_dom_sf"/>
</dbReference>
<evidence type="ECO:0000313" key="5">
    <source>
        <dbReference type="Proteomes" id="UP000758155"/>
    </source>
</evidence>
<feature type="region of interest" description="Disordered" evidence="2">
    <location>
        <begin position="125"/>
        <end position="186"/>
    </location>
</feature>
<dbReference type="EMBL" id="SWKV01000176">
    <property type="protein sequence ID" value="KAF3031237.1"/>
    <property type="molecule type" value="Genomic_DNA"/>
</dbReference>
<dbReference type="GO" id="GO:0016035">
    <property type="term" value="C:zeta DNA polymerase complex"/>
    <property type="evidence" value="ECO:0007669"/>
    <property type="project" value="TreeGrafter"/>
</dbReference>
<comment type="caution">
    <text evidence="4">The sequence shown here is derived from an EMBL/GenBank/DDBJ whole genome shotgun (WGS) entry which is preliminary data.</text>
</comment>
<dbReference type="PANTHER" id="PTHR11842:SF10">
    <property type="entry name" value="MITOTIC SPINDLE ASSEMBLY CHECKPOINT PROTEIN MAD2B"/>
    <property type="match status" value="1"/>
</dbReference>
<dbReference type="InterPro" id="IPR045091">
    <property type="entry name" value="Mad2-like"/>
</dbReference>
<name>A0A9P4WFW2_9PLEO</name>
<organism evidence="4 5">
    <name type="scientific">Didymella heteroderae</name>
    <dbReference type="NCBI Taxonomy" id="1769908"/>
    <lineage>
        <taxon>Eukaryota</taxon>
        <taxon>Fungi</taxon>
        <taxon>Dikarya</taxon>
        <taxon>Ascomycota</taxon>
        <taxon>Pezizomycotina</taxon>
        <taxon>Dothideomycetes</taxon>
        <taxon>Pleosporomycetidae</taxon>
        <taxon>Pleosporales</taxon>
        <taxon>Pleosporineae</taxon>
        <taxon>Didymellaceae</taxon>
        <taxon>Didymella</taxon>
    </lineage>
</organism>
<accession>A0A9P4WFW2</accession>
<gene>
    <name evidence="4" type="ORF">E8E12_000793</name>
</gene>
<evidence type="ECO:0000256" key="2">
    <source>
        <dbReference type="SAM" id="MobiDB-lite"/>
    </source>
</evidence>
<proteinExistence type="inferred from homology"/>